<evidence type="ECO:0000259" key="11">
    <source>
        <dbReference type="PROSITE" id="PS50893"/>
    </source>
</evidence>
<evidence type="ECO:0000256" key="8">
    <source>
        <dbReference type="ARBA" id="ARBA00022989"/>
    </source>
</evidence>
<feature type="transmembrane region" description="Helical" evidence="10">
    <location>
        <begin position="146"/>
        <end position="162"/>
    </location>
</feature>
<reference evidence="13 14" key="1">
    <citation type="journal article" date="2006" name="Nature">
        <title>Global trends of whole-genome duplications revealed by the ciliate Paramecium tetraurelia.</title>
        <authorList>
            <consortium name="Genoscope"/>
            <person name="Aury J.-M."/>
            <person name="Jaillon O."/>
            <person name="Duret L."/>
            <person name="Noel B."/>
            <person name="Jubin C."/>
            <person name="Porcel B.M."/>
            <person name="Segurens B."/>
            <person name="Daubin V."/>
            <person name="Anthouard V."/>
            <person name="Aiach N."/>
            <person name="Arnaiz O."/>
            <person name="Billaut A."/>
            <person name="Beisson J."/>
            <person name="Blanc I."/>
            <person name="Bouhouche K."/>
            <person name="Camara F."/>
            <person name="Duharcourt S."/>
            <person name="Guigo R."/>
            <person name="Gogendeau D."/>
            <person name="Katinka M."/>
            <person name="Keller A.-M."/>
            <person name="Kissmehl R."/>
            <person name="Klotz C."/>
            <person name="Koll F."/>
            <person name="Le Moue A."/>
            <person name="Lepere C."/>
            <person name="Malinsky S."/>
            <person name="Nowacki M."/>
            <person name="Nowak J.K."/>
            <person name="Plattner H."/>
            <person name="Poulain J."/>
            <person name="Ruiz F."/>
            <person name="Serrano V."/>
            <person name="Zagulski M."/>
            <person name="Dessen P."/>
            <person name="Betermier M."/>
            <person name="Weissenbach J."/>
            <person name="Scarpelli C."/>
            <person name="Schachter V."/>
            <person name="Sperling L."/>
            <person name="Meyer E."/>
            <person name="Cohen J."/>
            <person name="Wincker P."/>
        </authorList>
    </citation>
    <scope>NUCLEOTIDE SEQUENCE [LARGE SCALE GENOMIC DNA]</scope>
    <source>
        <strain evidence="13 14">Stock d4-2</strain>
    </source>
</reference>
<dbReference type="Pfam" id="PF00664">
    <property type="entry name" value="ABC_membrane"/>
    <property type="match status" value="2"/>
</dbReference>
<dbReference type="Proteomes" id="UP000000600">
    <property type="component" value="Unassembled WGS sequence"/>
</dbReference>
<feature type="transmembrane region" description="Helical" evidence="10">
    <location>
        <begin position="326"/>
        <end position="354"/>
    </location>
</feature>
<dbReference type="CDD" id="cd03244">
    <property type="entry name" value="ABCC_MRP_domain2"/>
    <property type="match status" value="1"/>
</dbReference>
<feature type="transmembrane region" description="Helical" evidence="10">
    <location>
        <begin position="245"/>
        <end position="266"/>
    </location>
</feature>
<accession>A0BLK5</accession>
<dbReference type="PANTHER" id="PTHR24223">
    <property type="entry name" value="ATP-BINDING CASSETTE SUB-FAMILY C"/>
    <property type="match status" value="1"/>
</dbReference>
<dbReference type="InterPro" id="IPR003593">
    <property type="entry name" value="AAA+_ATPase"/>
</dbReference>
<protein>
    <submittedName>
        <fullName evidence="13">Uncharacterized protein</fullName>
    </submittedName>
</protein>
<dbReference type="FunFam" id="3.40.50.300:FF:000610">
    <property type="entry name" value="Multidrug resistance-associated ABC transporter"/>
    <property type="match status" value="1"/>
</dbReference>
<dbReference type="InterPro" id="IPR050173">
    <property type="entry name" value="ABC_transporter_C-like"/>
</dbReference>
<evidence type="ECO:0000256" key="3">
    <source>
        <dbReference type="ARBA" id="ARBA00022448"/>
    </source>
</evidence>
<dbReference type="Gene3D" id="1.20.1560.10">
    <property type="entry name" value="ABC transporter type 1, transmembrane domain"/>
    <property type="match status" value="2"/>
</dbReference>
<feature type="transmembrane region" description="Helical" evidence="10">
    <location>
        <begin position="759"/>
        <end position="778"/>
    </location>
</feature>
<feature type="transmembrane region" description="Helical" evidence="10">
    <location>
        <begin position="799"/>
        <end position="818"/>
    </location>
</feature>
<dbReference type="SUPFAM" id="SSF90123">
    <property type="entry name" value="ABC transporter transmembrane region"/>
    <property type="match status" value="2"/>
</dbReference>
<dbReference type="InterPro" id="IPR044746">
    <property type="entry name" value="ABCC_6TM_D1"/>
</dbReference>
<dbReference type="PROSITE" id="PS00211">
    <property type="entry name" value="ABC_TRANSPORTER_1"/>
    <property type="match status" value="2"/>
</dbReference>
<dbReference type="CDD" id="cd03250">
    <property type="entry name" value="ABCC_MRP_domain1"/>
    <property type="match status" value="1"/>
</dbReference>
<keyword evidence="4 10" id="KW-0812">Transmembrane</keyword>
<dbReference type="GO" id="GO:0016887">
    <property type="term" value="F:ATP hydrolysis activity"/>
    <property type="evidence" value="ECO:0007669"/>
    <property type="project" value="InterPro"/>
</dbReference>
<dbReference type="SUPFAM" id="SSF52540">
    <property type="entry name" value="P-loop containing nucleoside triphosphate hydrolases"/>
    <property type="match status" value="2"/>
</dbReference>
<dbReference type="eggNOG" id="KOG0054">
    <property type="taxonomic scope" value="Eukaryota"/>
</dbReference>
<keyword evidence="7" id="KW-0067">ATP-binding</keyword>
<dbReference type="PROSITE" id="PS50893">
    <property type="entry name" value="ABC_TRANSPORTER_2"/>
    <property type="match status" value="2"/>
</dbReference>
<comment type="subcellular location">
    <subcellularLocation>
        <location evidence="1">Membrane</location>
        <topology evidence="1">Multi-pass membrane protein</topology>
    </subcellularLocation>
</comment>
<evidence type="ECO:0000256" key="2">
    <source>
        <dbReference type="ARBA" id="ARBA00009726"/>
    </source>
</evidence>
<keyword evidence="3" id="KW-0813">Transport</keyword>
<evidence type="ECO:0000313" key="14">
    <source>
        <dbReference type="Proteomes" id="UP000000600"/>
    </source>
</evidence>
<dbReference type="InterPro" id="IPR044726">
    <property type="entry name" value="ABCC_6TM_D2"/>
</dbReference>
<dbReference type="GO" id="GO:0005886">
    <property type="term" value="C:plasma membrane"/>
    <property type="evidence" value="ECO:0000318"/>
    <property type="project" value="GO_Central"/>
</dbReference>
<feature type="transmembrane region" description="Helical" evidence="10">
    <location>
        <begin position="985"/>
        <end position="1010"/>
    </location>
</feature>
<dbReference type="InterPro" id="IPR036640">
    <property type="entry name" value="ABC1_TM_sf"/>
</dbReference>
<feature type="transmembrane region" description="Helical" evidence="10">
    <location>
        <begin position="217"/>
        <end position="239"/>
    </location>
</feature>
<organism evidence="13 14">
    <name type="scientific">Paramecium tetraurelia</name>
    <dbReference type="NCBI Taxonomy" id="5888"/>
    <lineage>
        <taxon>Eukaryota</taxon>
        <taxon>Sar</taxon>
        <taxon>Alveolata</taxon>
        <taxon>Ciliophora</taxon>
        <taxon>Intramacronucleata</taxon>
        <taxon>Oligohymenophorea</taxon>
        <taxon>Peniculida</taxon>
        <taxon>Parameciidae</taxon>
        <taxon>Paramecium</taxon>
    </lineage>
</organism>
<evidence type="ECO:0000256" key="5">
    <source>
        <dbReference type="ARBA" id="ARBA00022737"/>
    </source>
</evidence>
<dbReference type="HOGENOM" id="CLU_000604_27_1_1"/>
<comment type="similarity">
    <text evidence="2">Belongs to the ABC transporter superfamily. ABCC family. Conjugate transporter (TC 3.A.1.208) subfamily.</text>
</comment>
<dbReference type="CDD" id="cd18580">
    <property type="entry name" value="ABC_6TM_ABCC_D2"/>
    <property type="match status" value="1"/>
</dbReference>
<evidence type="ECO:0000256" key="1">
    <source>
        <dbReference type="ARBA" id="ARBA00004141"/>
    </source>
</evidence>
<dbReference type="SMART" id="SM00382">
    <property type="entry name" value="AAA"/>
    <property type="match status" value="2"/>
</dbReference>
<keyword evidence="14" id="KW-1185">Reference proteome</keyword>
<evidence type="ECO:0000259" key="12">
    <source>
        <dbReference type="PROSITE" id="PS50929"/>
    </source>
</evidence>
<dbReference type="InterPro" id="IPR027417">
    <property type="entry name" value="P-loop_NTPase"/>
</dbReference>
<dbReference type="PANTHER" id="PTHR24223:SF456">
    <property type="entry name" value="MULTIDRUG RESISTANCE-ASSOCIATED PROTEIN LETHAL(2)03659"/>
    <property type="match status" value="1"/>
</dbReference>
<dbReference type="KEGG" id="ptm:GSPATT00030055001"/>
<dbReference type="GO" id="GO:0140359">
    <property type="term" value="F:ABC-type transporter activity"/>
    <property type="evidence" value="ECO:0000318"/>
    <property type="project" value="GO_Central"/>
</dbReference>
<dbReference type="Pfam" id="PF00005">
    <property type="entry name" value="ABC_tran"/>
    <property type="match status" value="2"/>
</dbReference>
<dbReference type="FunCoup" id="A0BLK5">
    <property type="interactions" value="10"/>
</dbReference>
<dbReference type="RefSeq" id="XP_001426820.1">
    <property type="nucleotide sequence ID" value="XM_001426783.1"/>
</dbReference>
<dbReference type="FunFam" id="1.20.1560.10:FF:000063">
    <property type="entry name" value="Multidrug resistance protein ABC transporter"/>
    <property type="match status" value="1"/>
</dbReference>
<keyword evidence="6" id="KW-0547">Nucleotide-binding</keyword>
<dbReference type="FunFam" id="1.20.1560.10:FF:000080">
    <property type="entry name" value="ABC transporter C family member 1"/>
    <property type="match status" value="1"/>
</dbReference>
<feature type="domain" description="ABC transporter" evidence="11">
    <location>
        <begin position="451"/>
        <end position="679"/>
    </location>
</feature>
<feature type="domain" description="ABC transmembrane type-1" evidence="12">
    <location>
        <begin position="111"/>
        <end position="389"/>
    </location>
</feature>
<keyword evidence="9 10" id="KW-0472">Membrane</keyword>
<evidence type="ECO:0000313" key="13">
    <source>
        <dbReference type="EMBL" id="CAK59422.1"/>
    </source>
</evidence>
<feature type="domain" description="ABC transporter" evidence="11">
    <location>
        <begin position="1077"/>
        <end position="1310"/>
    </location>
</feature>
<dbReference type="InterPro" id="IPR011527">
    <property type="entry name" value="ABC1_TM_dom"/>
</dbReference>
<keyword evidence="8 10" id="KW-1133">Transmembrane helix</keyword>
<feature type="transmembrane region" description="Helical" evidence="10">
    <location>
        <begin position="100"/>
        <end position="120"/>
    </location>
</feature>
<dbReference type="STRING" id="5888.A0BLK5"/>
<dbReference type="CDD" id="cd18579">
    <property type="entry name" value="ABC_6TM_ABCC_D1"/>
    <property type="match status" value="1"/>
</dbReference>
<dbReference type="GO" id="GO:0055085">
    <property type="term" value="P:transmembrane transport"/>
    <property type="evidence" value="ECO:0000318"/>
    <property type="project" value="GO_Central"/>
</dbReference>
<dbReference type="GO" id="GO:0005524">
    <property type="term" value="F:ATP binding"/>
    <property type="evidence" value="ECO:0007669"/>
    <property type="project" value="UniProtKB-KW"/>
</dbReference>
<dbReference type="OMA" id="SIWISKW"/>
<dbReference type="EMBL" id="CT868002">
    <property type="protein sequence ID" value="CAK59422.1"/>
    <property type="molecule type" value="Genomic_DNA"/>
</dbReference>
<name>A0BLK5_PARTE</name>
<dbReference type="Gene3D" id="3.40.50.300">
    <property type="entry name" value="P-loop containing nucleotide triphosphate hydrolases"/>
    <property type="match status" value="2"/>
</dbReference>
<evidence type="ECO:0000256" key="9">
    <source>
        <dbReference type="ARBA" id="ARBA00023136"/>
    </source>
</evidence>
<dbReference type="InParanoid" id="A0BLK5"/>
<dbReference type="InterPro" id="IPR003439">
    <property type="entry name" value="ABC_transporter-like_ATP-bd"/>
</dbReference>
<feature type="domain" description="ABC transmembrane type-1" evidence="12">
    <location>
        <begin position="763"/>
        <end position="1012"/>
    </location>
</feature>
<sequence length="1318" mass="150574">MDLPSQFNLELQPVSNQQLPLLQNSEEENHGEKRSLLTLLFFLDVYPMMKVLTNLIIQQSQQVSLESDCIKELRFAKRSLKMHEQFSSYLQKDGKLIKQLLLFFMSPLLKVILILLILTLGQLCMPLLIKTVIDFIKSENRDENDAIYLILAILFLRILNIFSQAHSRRMILCVGYDAMSVVSVEIMRKCLRVSLLSTTEWSSGEITNLIQVDAQKLILITSYISSVLMIPIQLGISLYLMYSMIGLSFLIGCTIILIMILFNIFTGKQIVKSQRKLLKDKDERTKIANEIFSQIKFIKINALEEHFLVKINQAREKEISSIKNRLYYSAINIFSVWLTPQLILSMTFGLYVYLGHQLNPSTTFAIISLFQILQQPLLQLPIAINSLIEANLSLKRISKFLATNDLMTNCIHTSEFRDPTAAVDFQNGIFYWNKLINNSVELNGNQEDQNEGADNVKERFQAQQIEQPILKNINLRIEPGKFVSIIGDVGSGKTSFLQALLGEMIYIEGYGQPKIRLNGKIAYVSQKPWIQNASVKDNIIFGKQFNQQQYDNAIYYSCLTQDLQILINGDQTMIGEKGINLSGGQKARISLARAIYSDSDIILLDDPLSAVDAHVGNFIMKECLLSKLKSTTRILITHALNYCKYTDYIYLFEKGEVIEQGAYRSMLKSQKFQEIKTKFNNNYNEDLEDSLLISNPLESLVKHTKSENNNNISTISTITQLNQSQQDEVDDLMILEERQKGNINYEVFLQYFAHNGGCLSFSLVMMIMVVWVFCYLGSSIWISKWAALSSTDEEFSRNTLYFSIYFTFGFMQAFFAFLRAVTIIHQSIKSAQIVHTKMMNTLIYAPQCSFFERVPQGRIMNRLTKDINSLDTEIYWNISWLYTKVSQLISNTFLNVYASTYLIILPILGFFLICFKMNRLYMKASRELQRLELISKSPILSYFTETLSGLSTIRAYQQTNEFLYNFSRKIDTNKKIYYKQVESNAWFLQILGLSSLIVNISAIVYCIYYTQNPAFAGLLMTYASNIDINILQTVESLSLLENGIISFERCLAYTNVKSEKRNENNVRVQNWPRLGEIQFANFSVQYRSNLPPALTNLNFKIDTKEKIGVVGRTGAGKSSITLSLLRILESLEGQILIDGVDISTLSLKQLRESITIILQDAVIFNATIKENLDPLSQRSNEEILTAINQCCLNRLISNRDGLMTKISEGGDNLSAGEKQLICIARAILKKTKIVIIDEATANIDVDTEHKIQQVIQSAFQNCTVLTIAHRINTILHCDKIIVIDKGQLKEYGFTQELLNDKNSTFYSIYQEALQNEAH</sequence>
<evidence type="ECO:0000256" key="7">
    <source>
        <dbReference type="ARBA" id="ARBA00022840"/>
    </source>
</evidence>
<gene>
    <name evidence="13" type="ORF">GSPATT00030055001</name>
</gene>
<evidence type="ECO:0000256" key="6">
    <source>
        <dbReference type="ARBA" id="ARBA00022741"/>
    </source>
</evidence>
<feature type="transmembrane region" description="Helical" evidence="10">
    <location>
        <begin position="896"/>
        <end position="915"/>
    </location>
</feature>
<dbReference type="GeneID" id="5012604"/>
<dbReference type="FunFam" id="3.40.50.300:FF:002673">
    <property type="entry name" value="Multispecific organic anion transporter, putative"/>
    <property type="match status" value="1"/>
</dbReference>
<evidence type="ECO:0000256" key="10">
    <source>
        <dbReference type="SAM" id="Phobius"/>
    </source>
</evidence>
<dbReference type="PROSITE" id="PS50929">
    <property type="entry name" value="ABC_TM1F"/>
    <property type="match status" value="2"/>
</dbReference>
<dbReference type="OrthoDB" id="312813at2759"/>
<proteinExistence type="inferred from homology"/>
<evidence type="ECO:0000256" key="4">
    <source>
        <dbReference type="ARBA" id="ARBA00022692"/>
    </source>
</evidence>
<dbReference type="InterPro" id="IPR017871">
    <property type="entry name" value="ABC_transporter-like_CS"/>
</dbReference>
<keyword evidence="5" id="KW-0677">Repeat</keyword>